<dbReference type="Proteomes" id="UP000019276">
    <property type="component" value="Unassembled WGS sequence"/>
</dbReference>
<dbReference type="AlphaFoldDB" id="W7QMQ2"/>
<dbReference type="InterPro" id="IPR002881">
    <property type="entry name" value="DUF58"/>
</dbReference>
<evidence type="ECO:0000259" key="1">
    <source>
        <dbReference type="Pfam" id="PF01882"/>
    </source>
</evidence>
<dbReference type="PATRIC" id="fig|1328313.3.peg.2769"/>
<evidence type="ECO:0000313" key="3">
    <source>
        <dbReference type="Proteomes" id="UP000019276"/>
    </source>
</evidence>
<gene>
    <name evidence="2" type="ORF">DS2_13569</name>
</gene>
<sequence length="295" mass="33931">MPELLHYRSKTGLLDLSPKYGLQARLSGQYVSAHKGRGMEFDEVRHYQPGDDIRMIDWRVTARTNTTHTKLFREERERPVFIVTDLSESMQFGSQLLFKSVQASHLASLMAWAVNRMGDRLGGIVFNEQQHAEQKPKARTPSVLHYLHHLEQMNTQVNNNTDNSSDDTNQHFIQTCMRLRRLARPGSLIIIISDFHNLNETATKHLTLLSQHCEIMAYRIFDPMEQALPKFSGRMTLPVEYNGEQGVVTLGDHKIAQSYQSEYQHMIAQQDAWLRRCRCIATNVSAGVPLEVQLR</sequence>
<proteinExistence type="predicted"/>
<evidence type="ECO:0000313" key="2">
    <source>
        <dbReference type="EMBL" id="EWH09193.1"/>
    </source>
</evidence>
<keyword evidence="3" id="KW-1185">Reference proteome</keyword>
<accession>W7QMQ2</accession>
<comment type="caution">
    <text evidence="2">The sequence shown here is derived from an EMBL/GenBank/DDBJ whole genome shotgun (WGS) entry which is preliminary data.</text>
</comment>
<dbReference type="Pfam" id="PF01882">
    <property type="entry name" value="DUF58"/>
    <property type="match status" value="1"/>
</dbReference>
<dbReference type="STRING" id="1328313.DS2_13569"/>
<organism evidence="2 3">
    <name type="scientific">Catenovulum agarivorans DS-2</name>
    <dbReference type="NCBI Taxonomy" id="1328313"/>
    <lineage>
        <taxon>Bacteria</taxon>
        <taxon>Pseudomonadati</taxon>
        <taxon>Pseudomonadota</taxon>
        <taxon>Gammaproteobacteria</taxon>
        <taxon>Alteromonadales</taxon>
        <taxon>Alteromonadaceae</taxon>
        <taxon>Catenovulum</taxon>
    </lineage>
</organism>
<dbReference type="InterPro" id="IPR036465">
    <property type="entry name" value="vWFA_dom_sf"/>
</dbReference>
<dbReference type="EMBL" id="ARZY01000027">
    <property type="protein sequence ID" value="EWH09193.1"/>
    <property type="molecule type" value="Genomic_DNA"/>
</dbReference>
<reference evidence="2 3" key="1">
    <citation type="journal article" date="2014" name="Genome Announc.">
        <title>Draft Genome Sequence of the Agar-Degrading Bacterium Catenovulum sp. Strain DS-2, Isolated from Intestines of Haliotis diversicolor.</title>
        <authorList>
            <person name="Shan D."/>
            <person name="Li X."/>
            <person name="Gu Z."/>
            <person name="Wei G."/>
            <person name="Gao Z."/>
            <person name="Shao Z."/>
        </authorList>
    </citation>
    <scope>NUCLEOTIDE SEQUENCE [LARGE SCALE GENOMIC DNA]</scope>
    <source>
        <strain evidence="2 3">DS-2</strain>
    </source>
</reference>
<dbReference type="SUPFAM" id="SSF53300">
    <property type="entry name" value="vWA-like"/>
    <property type="match status" value="1"/>
</dbReference>
<dbReference type="PANTHER" id="PTHR33608:SF12">
    <property type="entry name" value="DUF58 DOMAIN-CONTAINING PROTEIN"/>
    <property type="match status" value="1"/>
</dbReference>
<name>W7QMQ2_9ALTE</name>
<protein>
    <recommendedName>
        <fullName evidence="1">DUF58 domain-containing protein</fullName>
    </recommendedName>
</protein>
<feature type="domain" description="DUF58" evidence="1">
    <location>
        <begin position="43"/>
        <end position="264"/>
    </location>
</feature>
<dbReference type="eggNOG" id="COG1721">
    <property type="taxonomic scope" value="Bacteria"/>
</dbReference>
<dbReference type="PANTHER" id="PTHR33608">
    <property type="entry name" value="BLL2464 PROTEIN"/>
    <property type="match status" value="1"/>
</dbReference>